<accession>A0ABZ2TKX4</accession>
<keyword evidence="2" id="KW-1185">Reference proteome</keyword>
<dbReference type="Proteomes" id="UP001622612">
    <property type="component" value="Chromosome"/>
</dbReference>
<protein>
    <submittedName>
        <fullName evidence="1">Uncharacterized protein</fullName>
    </submittedName>
</protein>
<proteinExistence type="predicted"/>
<reference evidence="1" key="1">
    <citation type="submission" date="2021-11" db="EMBL/GenBank/DDBJ databases">
        <title>The first genome sequence of unculturable Mycoplasma faucium obtained by de novo assembly of metagenomic reads.</title>
        <authorList>
            <person name="Sabat A.J."/>
            <person name="Bathoorn E."/>
            <person name="Akkerboom V."/>
            <person name="Friedrich A.W."/>
        </authorList>
    </citation>
    <scope>NUCLEOTIDE SEQUENCE [LARGE SCALE GENOMIC DNA]</scope>
    <source>
        <strain evidence="1">UMCG-MFM1</strain>
    </source>
</reference>
<evidence type="ECO:0000313" key="2">
    <source>
        <dbReference type="Proteomes" id="UP001622612"/>
    </source>
</evidence>
<name>A0ABZ2TKX4_9BACT</name>
<sequence>MTLLQNNFTNNQNVQTITQTLKNTFHHLKYGPDFKKYDNTMEYPLFFRTNNERLNDKPIYIKIKRNFNDEYATLTFKIHNDLVKQNFRVWAMNEFLDIKNVKEIENGYYQYEIYQTNSGKKLLFDKLDRLISFSGNYKRVHNTLFGIDLRNMNINTDVLNTSSNTTTFKYSYIYEINYKITGSSLFNQTFENDKDSSIFIYEITGNIWYPKFREEFKKLLELKYRNISPKQKQILPMNNVLKNLFSFTNSYLSLNSYFSDNMLYKINLKKTDYEWTQSYNLDSKYKYDKISKQFIISNDNDSRFNYYFPLDFIGKYSYSLDFKNWFEKDKKTRFEYNGEISQKIFDPLHGVVKLKINQSNLNNSNIENMINNWKYHAL</sequence>
<dbReference type="NCBIfam" id="NF045960">
    <property type="entry name" value="MHO_1580_fam"/>
    <property type="match status" value="1"/>
</dbReference>
<organism evidence="1 2">
    <name type="scientific">Metamycoplasma faucium</name>
    <dbReference type="NCBI Taxonomy" id="56142"/>
    <lineage>
        <taxon>Bacteria</taxon>
        <taxon>Bacillati</taxon>
        <taxon>Mycoplasmatota</taxon>
        <taxon>Mycoplasmoidales</taxon>
        <taxon>Metamycoplasmataceae</taxon>
        <taxon>Metamycoplasma</taxon>
    </lineage>
</organism>
<evidence type="ECO:0000313" key="1">
    <source>
        <dbReference type="EMBL" id="WYM97095.1"/>
    </source>
</evidence>
<gene>
    <name evidence="1" type="ORF">LQ356_02700</name>
</gene>
<dbReference type="EMBL" id="CP088155">
    <property type="protein sequence ID" value="WYM97095.1"/>
    <property type="molecule type" value="Genomic_DNA"/>
</dbReference>
<dbReference type="RefSeq" id="WP_405311340.1">
    <property type="nucleotide sequence ID" value="NZ_CP088155.1"/>
</dbReference>